<proteinExistence type="predicted"/>
<organism evidence="1 2">
    <name type="scientific">Liparis tanakae</name>
    <name type="common">Tanaka's snailfish</name>
    <dbReference type="NCBI Taxonomy" id="230148"/>
    <lineage>
        <taxon>Eukaryota</taxon>
        <taxon>Metazoa</taxon>
        <taxon>Chordata</taxon>
        <taxon>Craniata</taxon>
        <taxon>Vertebrata</taxon>
        <taxon>Euteleostomi</taxon>
        <taxon>Actinopterygii</taxon>
        <taxon>Neopterygii</taxon>
        <taxon>Teleostei</taxon>
        <taxon>Neoteleostei</taxon>
        <taxon>Acanthomorphata</taxon>
        <taxon>Eupercaria</taxon>
        <taxon>Perciformes</taxon>
        <taxon>Cottioidei</taxon>
        <taxon>Cottales</taxon>
        <taxon>Liparidae</taxon>
        <taxon>Liparis</taxon>
    </lineage>
</organism>
<evidence type="ECO:0000313" key="2">
    <source>
        <dbReference type="Proteomes" id="UP000314294"/>
    </source>
</evidence>
<comment type="caution">
    <text evidence="1">The sequence shown here is derived from an EMBL/GenBank/DDBJ whole genome shotgun (WGS) entry which is preliminary data.</text>
</comment>
<evidence type="ECO:0000313" key="1">
    <source>
        <dbReference type="EMBL" id="TNN75488.1"/>
    </source>
</evidence>
<dbReference type="EMBL" id="SRLO01000103">
    <property type="protein sequence ID" value="TNN75488.1"/>
    <property type="molecule type" value="Genomic_DNA"/>
</dbReference>
<reference evidence="1 2" key="1">
    <citation type="submission" date="2019-03" db="EMBL/GenBank/DDBJ databases">
        <title>First draft genome of Liparis tanakae, snailfish: a comprehensive survey of snailfish specific genes.</title>
        <authorList>
            <person name="Kim W."/>
            <person name="Song I."/>
            <person name="Jeong J.-H."/>
            <person name="Kim D."/>
            <person name="Kim S."/>
            <person name="Ryu S."/>
            <person name="Song J.Y."/>
            <person name="Lee S.K."/>
        </authorList>
    </citation>
    <scope>NUCLEOTIDE SEQUENCE [LARGE SCALE GENOMIC DNA]</scope>
    <source>
        <tissue evidence="1">Muscle</tissue>
    </source>
</reference>
<protein>
    <submittedName>
        <fullName evidence="1">Uncharacterized protein</fullName>
    </submittedName>
</protein>
<keyword evidence="2" id="KW-1185">Reference proteome</keyword>
<gene>
    <name evidence="1" type="ORF">EYF80_014300</name>
</gene>
<dbReference type="Proteomes" id="UP000314294">
    <property type="component" value="Unassembled WGS sequence"/>
</dbReference>
<sequence length="86" mass="9347">MPELGTRTDWVRTSKASLITAALQYARNGGQARVFLHLHLVFAALVNDIAQSAGGGALHLLVVAAQERQELPDPTEVVHLQTRADY</sequence>
<dbReference type="AlphaFoldDB" id="A0A4Z2IBU9"/>
<name>A0A4Z2IBU9_9TELE</name>
<accession>A0A4Z2IBU9</accession>